<name>A0A9N8VM54_9GLOM</name>
<feature type="domain" description="MINDY deubiquitinase" evidence="2">
    <location>
        <begin position="134"/>
        <end position="454"/>
    </location>
</feature>
<feature type="region of interest" description="Disordered" evidence="1">
    <location>
        <begin position="17"/>
        <end position="129"/>
    </location>
</feature>
<evidence type="ECO:0000259" key="2">
    <source>
        <dbReference type="Pfam" id="PF04424"/>
    </source>
</evidence>
<dbReference type="OrthoDB" id="10261212at2759"/>
<dbReference type="InterPro" id="IPR007518">
    <property type="entry name" value="MINDY"/>
</dbReference>
<sequence length="569" mass="63286">MTEIERNIVQQEEIEQASLQQASEKSQLVEQELPKLRPAQESPESASTPSHSLEEALSSTNSAPAQHQVNGNATNESLYDHPTTSAVSTELKGKGKAVDLDNTVTNASDTTATSPSTTPAKVSKESTKDSVATEYQLKALEWFDIRAHKLRKVKIITQNENGPCPLLALCNVLILRNDIEIRPYDRPTVSYEYLVELLGDYLLNVIPQNEAEIQAETFAALESNPKSGETIGANNVDSLLRPSLHDYQHTLHTALSIIPSLQTGLDVNVRFNSIHGFEPTAELSVFDIFNVGLVHGWVVDPQETDFWDVLVGKCGSYNRAVECVVRGDHLGKGVVVENVDRSSGSDYRKFTSGDTLDAKDKETVRDAFVVSQFLDRTATQLTYHGLLTLSETLKPGHLYALFRNNHFSTIYKHPQTLTLYTLVTDASFAHERSIVWESLRDVDQGASEFVNWQFEVAEISGGDYVDVNNETSENIGGGDQDYALALSLQEEEAQEAEFHRQQLIHKKRQREQEALRQQQLQAQIQSQSRKDQQKSSTDSGSQVSTGSSFTTASSAEKEKRKNRRDCIIS</sequence>
<feature type="region of interest" description="Disordered" evidence="1">
    <location>
        <begin position="498"/>
        <end position="569"/>
    </location>
</feature>
<feature type="compositionally biased region" description="Low complexity" evidence="1">
    <location>
        <begin position="110"/>
        <end position="120"/>
    </location>
</feature>
<feature type="compositionally biased region" description="Low complexity" evidence="1">
    <location>
        <begin position="515"/>
        <end position="527"/>
    </location>
</feature>
<dbReference type="PANTHER" id="PTHR18063">
    <property type="entry name" value="NF-E2 INDUCIBLE PROTEIN"/>
    <property type="match status" value="1"/>
</dbReference>
<reference evidence="3" key="1">
    <citation type="submission" date="2021-06" db="EMBL/GenBank/DDBJ databases">
        <authorList>
            <person name="Kallberg Y."/>
            <person name="Tangrot J."/>
            <person name="Rosling A."/>
        </authorList>
    </citation>
    <scope>NUCLEOTIDE SEQUENCE</scope>
    <source>
        <strain evidence="3">BR232B</strain>
    </source>
</reference>
<dbReference type="Pfam" id="PF04424">
    <property type="entry name" value="MINDY_DUB"/>
    <property type="match status" value="1"/>
</dbReference>
<dbReference type="GO" id="GO:1990380">
    <property type="term" value="F:K48-linked deubiquitinase activity"/>
    <property type="evidence" value="ECO:0007669"/>
    <property type="project" value="InterPro"/>
</dbReference>
<feature type="compositionally biased region" description="Polar residues" evidence="1">
    <location>
        <begin position="42"/>
        <end position="88"/>
    </location>
</feature>
<proteinExistence type="predicted"/>
<feature type="compositionally biased region" description="Low complexity" evidence="1">
    <location>
        <begin position="534"/>
        <end position="554"/>
    </location>
</feature>
<organism evidence="3 4">
    <name type="scientific">Paraglomus brasilianum</name>
    <dbReference type="NCBI Taxonomy" id="144538"/>
    <lineage>
        <taxon>Eukaryota</taxon>
        <taxon>Fungi</taxon>
        <taxon>Fungi incertae sedis</taxon>
        <taxon>Mucoromycota</taxon>
        <taxon>Glomeromycotina</taxon>
        <taxon>Glomeromycetes</taxon>
        <taxon>Paraglomerales</taxon>
        <taxon>Paraglomeraceae</taxon>
        <taxon>Paraglomus</taxon>
    </lineage>
</organism>
<dbReference type="GO" id="GO:0005829">
    <property type="term" value="C:cytosol"/>
    <property type="evidence" value="ECO:0007669"/>
    <property type="project" value="TreeGrafter"/>
</dbReference>
<evidence type="ECO:0000256" key="1">
    <source>
        <dbReference type="SAM" id="MobiDB-lite"/>
    </source>
</evidence>
<accession>A0A9N8VM54</accession>
<gene>
    <name evidence="3" type="ORF">PBRASI_LOCUS400</name>
</gene>
<dbReference type="GO" id="GO:0016807">
    <property type="term" value="F:cysteine-type carboxypeptidase activity"/>
    <property type="evidence" value="ECO:0007669"/>
    <property type="project" value="TreeGrafter"/>
</dbReference>
<dbReference type="EMBL" id="CAJVPI010000019">
    <property type="protein sequence ID" value="CAG8457574.1"/>
    <property type="molecule type" value="Genomic_DNA"/>
</dbReference>
<dbReference type="GO" id="GO:0071944">
    <property type="term" value="C:cell periphery"/>
    <property type="evidence" value="ECO:0007669"/>
    <property type="project" value="TreeGrafter"/>
</dbReference>
<feature type="compositionally biased region" description="Basic and acidic residues" evidence="1">
    <location>
        <begin position="555"/>
        <end position="569"/>
    </location>
</feature>
<dbReference type="AlphaFoldDB" id="A0A9N8VM54"/>
<feature type="compositionally biased region" description="Polar residues" evidence="1">
    <location>
        <begin position="17"/>
        <end position="29"/>
    </location>
</feature>
<dbReference type="InterPro" id="IPR033979">
    <property type="entry name" value="MINDY_domain"/>
</dbReference>
<dbReference type="GO" id="GO:0004843">
    <property type="term" value="F:cysteine-type deubiquitinase activity"/>
    <property type="evidence" value="ECO:0007669"/>
    <property type="project" value="InterPro"/>
</dbReference>
<dbReference type="Proteomes" id="UP000789739">
    <property type="component" value="Unassembled WGS sequence"/>
</dbReference>
<protein>
    <submittedName>
        <fullName evidence="3">10706_t:CDS:1</fullName>
    </submittedName>
</protein>
<keyword evidence="4" id="KW-1185">Reference proteome</keyword>
<evidence type="ECO:0000313" key="3">
    <source>
        <dbReference type="EMBL" id="CAG8457574.1"/>
    </source>
</evidence>
<dbReference type="PANTHER" id="PTHR18063:SF6">
    <property type="entry name" value="UBIQUITIN CARBOXYL-TERMINAL HYDROLASE"/>
    <property type="match status" value="1"/>
</dbReference>
<dbReference type="GO" id="GO:0071108">
    <property type="term" value="P:protein K48-linked deubiquitination"/>
    <property type="evidence" value="ECO:0007669"/>
    <property type="project" value="TreeGrafter"/>
</dbReference>
<evidence type="ECO:0000313" key="4">
    <source>
        <dbReference type="Proteomes" id="UP000789739"/>
    </source>
</evidence>
<comment type="caution">
    <text evidence="3">The sequence shown here is derived from an EMBL/GenBank/DDBJ whole genome shotgun (WGS) entry which is preliminary data.</text>
</comment>